<organism evidence="2 3">
    <name type="scientific">Schizopora paradoxa</name>
    <dbReference type="NCBI Taxonomy" id="27342"/>
    <lineage>
        <taxon>Eukaryota</taxon>
        <taxon>Fungi</taxon>
        <taxon>Dikarya</taxon>
        <taxon>Basidiomycota</taxon>
        <taxon>Agaricomycotina</taxon>
        <taxon>Agaricomycetes</taxon>
        <taxon>Hymenochaetales</taxon>
        <taxon>Schizoporaceae</taxon>
        <taxon>Schizopora</taxon>
    </lineage>
</organism>
<reference evidence="2 3" key="1">
    <citation type="submission" date="2015-04" db="EMBL/GenBank/DDBJ databases">
        <title>Complete genome sequence of Schizopora paradoxa KUC8140, a cosmopolitan wood degrader in East Asia.</title>
        <authorList>
            <consortium name="DOE Joint Genome Institute"/>
            <person name="Min B."/>
            <person name="Park H."/>
            <person name="Jang Y."/>
            <person name="Kim J.-J."/>
            <person name="Kim K.H."/>
            <person name="Pangilinan J."/>
            <person name="Lipzen A."/>
            <person name="Riley R."/>
            <person name="Grigoriev I.V."/>
            <person name="Spatafora J.W."/>
            <person name="Choi I.-G."/>
        </authorList>
    </citation>
    <scope>NUCLEOTIDE SEQUENCE [LARGE SCALE GENOMIC DNA]</scope>
    <source>
        <strain evidence="2 3">KUC8140</strain>
    </source>
</reference>
<dbReference type="OrthoDB" id="3268793at2759"/>
<name>A0A0H2S234_9AGAM</name>
<evidence type="ECO:0000313" key="2">
    <source>
        <dbReference type="EMBL" id="KLO18069.1"/>
    </source>
</evidence>
<sequence length="96" mass="11728">MVHIDWNSKNGTVPPSAVHGWLTKLRGIFTFNKEYMREREERRRRRRREEDRRSGRKSGFFGSVFGSDYGDGYHRSRHSHHPFLHYPHRCRPWYVL</sequence>
<keyword evidence="3" id="KW-1185">Reference proteome</keyword>
<proteinExistence type="predicted"/>
<evidence type="ECO:0000256" key="1">
    <source>
        <dbReference type="SAM" id="MobiDB-lite"/>
    </source>
</evidence>
<dbReference type="InParanoid" id="A0A0H2S234"/>
<feature type="region of interest" description="Disordered" evidence="1">
    <location>
        <begin position="38"/>
        <end position="65"/>
    </location>
</feature>
<gene>
    <name evidence="2" type="ORF">SCHPADRAFT_136022</name>
</gene>
<accession>A0A0H2S234</accession>
<dbReference type="AlphaFoldDB" id="A0A0H2S234"/>
<dbReference type="EMBL" id="KQ085898">
    <property type="protein sequence ID" value="KLO18069.1"/>
    <property type="molecule type" value="Genomic_DNA"/>
</dbReference>
<dbReference type="Proteomes" id="UP000053477">
    <property type="component" value="Unassembled WGS sequence"/>
</dbReference>
<evidence type="ECO:0000313" key="3">
    <source>
        <dbReference type="Proteomes" id="UP000053477"/>
    </source>
</evidence>
<protein>
    <submittedName>
        <fullName evidence="2">Uncharacterized protein</fullName>
    </submittedName>
</protein>